<evidence type="ECO:0000259" key="4">
    <source>
        <dbReference type="PROSITE" id="PS50883"/>
    </source>
</evidence>
<dbReference type="Pfam" id="PF00563">
    <property type="entry name" value="EAL"/>
    <property type="match status" value="1"/>
</dbReference>
<gene>
    <name evidence="6" type="ORF">A2557_10240</name>
</gene>
<dbReference type="SMART" id="SM00267">
    <property type="entry name" value="GGDEF"/>
    <property type="match status" value="1"/>
</dbReference>
<dbReference type="SUPFAM" id="SSF141868">
    <property type="entry name" value="EAL domain-like"/>
    <property type="match status" value="1"/>
</dbReference>
<evidence type="ECO:0000259" key="5">
    <source>
        <dbReference type="PROSITE" id="PS50887"/>
    </source>
</evidence>
<dbReference type="Pfam" id="PF00989">
    <property type="entry name" value="PAS"/>
    <property type="match status" value="1"/>
</dbReference>
<dbReference type="EMBL" id="MFNF01000060">
    <property type="protein sequence ID" value="OGG99237.1"/>
    <property type="molecule type" value="Genomic_DNA"/>
</dbReference>
<dbReference type="InterPro" id="IPR000160">
    <property type="entry name" value="GGDEF_dom"/>
</dbReference>
<sequence length="1005" mass="111781">MLGQSSKKVSQTKTPHRSQSREYSLGSREIQTQTNRNRTRRAPKAAPALWGTKKNSQFSGTKQENPGFLARGLAQTSCEQIQYLTGPTKASQTFWDKRPLTANPYPFRTYLIWSVLLVFSLVGLILYLGRQAELGQEQRLLAEAVQAEAVFLSALAETGEPDPLTLSAQSLDVLLSALGEVRNRTGGVRFRLGHLTRLGPVLLEAGNLQPQPLSPKSPFFLATLKGTSGHSGNYLFNGSPSLLVFYEPLGPANLTLIAYKPLAAWWRESWEPLGYGFLLGLVWILLGGWLLHSSLSPWLQAHWALVGQKDRLELEVQELRDKLSLTEERFRSGWWTWDLLAPKLEFSPALVKLLALPQGQPLGSWDDFLGLVFAPDRSLLVQALEESLQKGDDLEAKFRVQLEGPLRWFRLWGQIKRNEQGKAASMRALLVEESGPQAQQAQNKLLTQVLDQTQSAVLLADSRLNIIWFNQAFTKATGLPPESLLGADLRLYLPQAAVLEEQFQQGDCWQGDFGVPDSSSFFPTPLKLDRWFNPLDQEHYHLGFLQDLGSLFNGEKQEPKEVFLDPLTGLPNRFTLFESLNQALAYASRNGHQLALLKLNLDRFKPFNQTFGTKAGDAALQEVARVLEAHRRRSDLIIRLSGDEFFLGLKDVKSPEDVFLVAQKLQEAIRAPFSFAGQELRLTARIGICLYPKDGTQPNQLLEHLDSALTYAKLQGTGTALFFSASMNLLAEERSRLTEQLQLAIAEEQFKLVYQPVVDLSSGQIVAVEGLLRWMHPSRGLLPPAEFLEVVEAAGLSLPLLEQVLSLVIKQAKRWQNAGLPKLLVTMNLTERQWHHPQLFSLLEAKLNQMNLEPQYLGLEIPATRWLSLDAESKKALLAIQERGMQIGLDDLGAGALVLPALHQSPVQGLKISQGFVGRLPLEPTLVRAMVGLGRVLGFLVGAKGVESLEQAQSLQQLGCDLAQGYFFSPPLWPKQLEPLLAQGVLLPQGFVTTADPPKGRKAEV</sequence>
<evidence type="ECO:0000256" key="1">
    <source>
        <dbReference type="SAM" id="MobiDB-lite"/>
    </source>
</evidence>
<feature type="compositionally biased region" description="Polar residues" evidence="1">
    <location>
        <begin position="1"/>
        <end position="13"/>
    </location>
</feature>
<keyword evidence="2" id="KW-0812">Transmembrane</keyword>
<dbReference type="InterPro" id="IPR043128">
    <property type="entry name" value="Rev_trsase/Diguanyl_cyclase"/>
</dbReference>
<evidence type="ECO:0000259" key="3">
    <source>
        <dbReference type="PROSITE" id="PS50112"/>
    </source>
</evidence>
<dbReference type="Gene3D" id="3.20.20.450">
    <property type="entry name" value="EAL domain"/>
    <property type="match status" value="1"/>
</dbReference>
<dbReference type="PROSITE" id="PS50883">
    <property type="entry name" value="EAL"/>
    <property type="match status" value="1"/>
</dbReference>
<dbReference type="AlphaFoldDB" id="A0A1F6GMB4"/>
<evidence type="ECO:0000256" key="2">
    <source>
        <dbReference type="SAM" id="Phobius"/>
    </source>
</evidence>
<dbReference type="CDD" id="cd01948">
    <property type="entry name" value="EAL"/>
    <property type="match status" value="1"/>
</dbReference>
<name>A0A1F6GMB4_9PROT</name>
<dbReference type="GO" id="GO:0006355">
    <property type="term" value="P:regulation of DNA-templated transcription"/>
    <property type="evidence" value="ECO:0007669"/>
    <property type="project" value="InterPro"/>
</dbReference>
<protein>
    <recommendedName>
        <fullName evidence="8">Diguanylate cyclase</fullName>
    </recommendedName>
</protein>
<dbReference type="InterPro" id="IPR000014">
    <property type="entry name" value="PAS"/>
</dbReference>
<evidence type="ECO:0000313" key="6">
    <source>
        <dbReference type="EMBL" id="OGG99237.1"/>
    </source>
</evidence>
<keyword evidence="2" id="KW-0472">Membrane</keyword>
<keyword evidence="2" id="KW-1133">Transmembrane helix</keyword>
<dbReference type="Proteomes" id="UP000177583">
    <property type="component" value="Unassembled WGS sequence"/>
</dbReference>
<dbReference type="NCBIfam" id="TIGR00254">
    <property type="entry name" value="GGDEF"/>
    <property type="match status" value="1"/>
</dbReference>
<dbReference type="SMART" id="SM00091">
    <property type="entry name" value="PAS"/>
    <property type="match status" value="2"/>
</dbReference>
<dbReference type="InterPro" id="IPR013767">
    <property type="entry name" value="PAS_fold"/>
</dbReference>
<evidence type="ECO:0008006" key="8">
    <source>
        <dbReference type="Google" id="ProtNLM"/>
    </source>
</evidence>
<evidence type="ECO:0000313" key="7">
    <source>
        <dbReference type="Proteomes" id="UP000177583"/>
    </source>
</evidence>
<feature type="domain" description="GGDEF" evidence="5">
    <location>
        <begin position="592"/>
        <end position="725"/>
    </location>
</feature>
<dbReference type="CDD" id="cd00130">
    <property type="entry name" value="PAS"/>
    <property type="match status" value="1"/>
</dbReference>
<proteinExistence type="predicted"/>
<dbReference type="PANTHER" id="PTHR44757:SF2">
    <property type="entry name" value="BIOFILM ARCHITECTURE MAINTENANCE PROTEIN MBAA"/>
    <property type="match status" value="1"/>
</dbReference>
<dbReference type="Gene3D" id="3.30.70.270">
    <property type="match status" value="1"/>
</dbReference>
<dbReference type="InterPro" id="IPR001633">
    <property type="entry name" value="EAL_dom"/>
</dbReference>
<dbReference type="PROSITE" id="PS50112">
    <property type="entry name" value="PAS"/>
    <property type="match status" value="1"/>
</dbReference>
<dbReference type="CDD" id="cd01949">
    <property type="entry name" value="GGDEF"/>
    <property type="match status" value="1"/>
</dbReference>
<dbReference type="SUPFAM" id="SSF55073">
    <property type="entry name" value="Nucleotide cyclase"/>
    <property type="match status" value="1"/>
</dbReference>
<feature type="region of interest" description="Disordered" evidence="1">
    <location>
        <begin position="1"/>
        <end position="47"/>
    </location>
</feature>
<dbReference type="PROSITE" id="PS50887">
    <property type="entry name" value="GGDEF"/>
    <property type="match status" value="1"/>
</dbReference>
<dbReference type="SUPFAM" id="SSF55785">
    <property type="entry name" value="PYP-like sensor domain (PAS domain)"/>
    <property type="match status" value="2"/>
</dbReference>
<feature type="transmembrane region" description="Helical" evidence="2">
    <location>
        <begin position="273"/>
        <end position="291"/>
    </location>
</feature>
<dbReference type="InterPro" id="IPR035919">
    <property type="entry name" value="EAL_sf"/>
</dbReference>
<dbReference type="InterPro" id="IPR035965">
    <property type="entry name" value="PAS-like_dom_sf"/>
</dbReference>
<feature type="domain" description="PAS" evidence="3">
    <location>
        <begin position="442"/>
        <end position="495"/>
    </location>
</feature>
<dbReference type="InterPro" id="IPR029787">
    <property type="entry name" value="Nucleotide_cyclase"/>
</dbReference>
<dbReference type="Pfam" id="PF00990">
    <property type="entry name" value="GGDEF"/>
    <property type="match status" value="1"/>
</dbReference>
<comment type="caution">
    <text evidence="6">The sequence shown here is derived from an EMBL/GenBank/DDBJ whole genome shotgun (WGS) entry which is preliminary data.</text>
</comment>
<organism evidence="6 7">
    <name type="scientific">Candidatus Lambdaproteobacteria bacterium RIFOXYD2_FULL_56_26</name>
    <dbReference type="NCBI Taxonomy" id="1817773"/>
    <lineage>
        <taxon>Bacteria</taxon>
        <taxon>Pseudomonadati</taxon>
        <taxon>Pseudomonadota</taxon>
        <taxon>Candidatus Lambdaproteobacteria</taxon>
    </lineage>
</organism>
<dbReference type="InterPro" id="IPR052155">
    <property type="entry name" value="Biofilm_reg_signaling"/>
</dbReference>
<feature type="transmembrane region" description="Helical" evidence="2">
    <location>
        <begin position="110"/>
        <end position="129"/>
    </location>
</feature>
<feature type="domain" description="EAL" evidence="4">
    <location>
        <begin position="734"/>
        <end position="985"/>
    </location>
</feature>
<dbReference type="SMART" id="SM00052">
    <property type="entry name" value="EAL"/>
    <property type="match status" value="1"/>
</dbReference>
<dbReference type="Gene3D" id="3.30.450.20">
    <property type="entry name" value="PAS domain"/>
    <property type="match status" value="2"/>
</dbReference>
<accession>A0A1F6GMB4</accession>
<dbReference type="PANTHER" id="PTHR44757">
    <property type="entry name" value="DIGUANYLATE CYCLASE DGCP"/>
    <property type="match status" value="1"/>
</dbReference>
<reference evidence="6 7" key="1">
    <citation type="journal article" date="2016" name="Nat. Commun.">
        <title>Thousands of microbial genomes shed light on interconnected biogeochemical processes in an aquifer system.</title>
        <authorList>
            <person name="Anantharaman K."/>
            <person name="Brown C.T."/>
            <person name="Hug L.A."/>
            <person name="Sharon I."/>
            <person name="Castelle C.J."/>
            <person name="Probst A.J."/>
            <person name="Thomas B.C."/>
            <person name="Singh A."/>
            <person name="Wilkins M.J."/>
            <person name="Karaoz U."/>
            <person name="Brodie E.L."/>
            <person name="Williams K.H."/>
            <person name="Hubbard S.S."/>
            <person name="Banfield J.F."/>
        </authorList>
    </citation>
    <scope>NUCLEOTIDE SEQUENCE [LARGE SCALE GENOMIC DNA]</scope>
</reference>